<evidence type="ECO:0000256" key="4">
    <source>
        <dbReference type="ARBA" id="ARBA00022840"/>
    </source>
</evidence>
<reference evidence="7 8" key="1">
    <citation type="journal article" date="2014" name="MBio">
        <title>The Ordospora colligata genome; evolution of extreme reduction in microsporidia and host-to-parasite horizontal gene transfer.</title>
        <authorList>
            <person name="Pombert J.-F."/>
            <person name="Haag K.L."/>
            <person name="Beidas S."/>
            <person name="Ebert D."/>
            <person name="Keeling P.J."/>
        </authorList>
    </citation>
    <scope>NUCLEOTIDE SEQUENCE [LARGE SCALE GENOMIC DNA]</scope>
    <source>
        <strain evidence="7 8">OC4</strain>
    </source>
</reference>
<dbReference type="Proteomes" id="UP000031056">
    <property type="component" value="Unassembled WGS sequence"/>
</dbReference>
<dbReference type="InterPro" id="IPR000719">
    <property type="entry name" value="Prot_kinase_dom"/>
</dbReference>
<dbReference type="EMBL" id="JOKQ01000009">
    <property type="protein sequence ID" value="KHN69231.1"/>
    <property type="molecule type" value="Genomic_DNA"/>
</dbReference>
<dbReference type="OrthoDB" id="5337378at2759"/>
<feature type="domain" description="Protein kinase" evidence="6">
    <location>
        <begin position="88"/>
        <end position="372"/>
    </location>
</feature>
<evidence type="ECO:0000256" key="5">
    <source>
        <dbReference type="ARBA" id="ARBA00037982"/>
    </source>
</evidence>
<dbReference type="VEuPathDB" id="MicrosporidiaDB:M896_091590"/>
<dbReference type="InParanoid" id="A0A0B2UDV4"/>
<evidence type="ECO:0000259" key="6">
    <source>
        <dbReference type="PROSITE" id="PS50011"/>
    </source>
</evidence>
<evidence type="ECO:0000313" key="8">
    <source>
        <dbReference type="Proteomes" id="UP000031056"/>
    </source>
</evidence>
<dbReference type="GO" id="GO:0005634">
    <property type="term" value="C:nucleus"/>
    <property type="evidence" value="ECO:0007669"/>
    <property type="project" value="TreeGrafter"/>
</dbReference>
<evidence type="ECO:0000256" key="3">
    <source>
        <dbReference type="ARBA" id="ARBA00022777"/>
    </source>
</evidence>
<dbReference type="RefSeq" id="XP_014563273.1">
    <property type="nucleotide sequence ID" value="XM_014707787.1"/>
</dbReference>
<dbReference type="STRING" id="1354746.A0A0B2UDV4"/>
<gene>
    <name evidence="7" type="ORF">M896_091590</name>
</gene>
<organism evidence="7 8">
    <name type="scientific">Ordospora colligata OC4</name>
    <dbReference type="NCBI Taxonomy" id="1354746"/>
    <lineage>
        <taxon>Eukaryota</taxon>
        <taxon>Fungi</taxon>
        <taxon>Fungi incertae sedis</taxon>
        <taxon>Microsporidia</taxon>
        <taxon>Ordosporidae</taxon>
        <taxon>Ordospora</taxon>
    </lineage>
</organism>
<evidence type="ECO:0000256" key="2">
    <source>
        <dbReference type="ARBA" id="ARBA00022741"/>
    </source>
</evidence>
<keyword evidence="4" id="KW-0067">ATP-binding</keyword>
<dbReference type="GeneID" id="26262372"/>
<dbReference type="SMART" id="SM00220">
    <property type="entry name" value="S_TKc"/>
    <property type="match status" value="1"/>
</dbReference>
<evidence type="ECO:0000313" key="7">
    <source>
        <dbReference type="EMBL" id="KHN69231.1"/>
    </source>
</evidence>
<comment type="similarity">
    <text evidence="5">Belongs to the protein kinase superfamily. Ser/Thr protein kinase family. GCN2 subfamily.</text>
</comment>
<keyword evidence="2" id="KW-0547">Nucleotide-binding</keyword>
<dbReference type="HOGENOM" id="CLU_000288_25_2_1"/>
<keyword evidence="1" id="KW-0808">Transferase</keyword>
<comment type="caution">
    <text evidence="7">The sequence shown here is derived from an EMBL/GenBank/DDBJ whole genome shotgun (WGS) entry which is preliminary data.</text>
</comment>
<dbReference type="InterPro" id="IPR050339">
    <property type="entry name" value="CC_SR_Kinase"/>
</dbReference>
<proteinExistence type="inferred from homology"/>
<dbReference type="PANTHER" id="PTHR11042:SF190">
    <property type="entry name" value="MITOSIS INHIBITOR PROTEIN KINASE MIK1"/>
    <property type="match status" value="1"/>
</dbReference>
<name>A0A0B2UDV4_9MICR</name>
<dbReference type="AlphaFoldDB" id="A0A0B2UDV4"/>
<dbReference type="Pfam" id="PF00069">
    <property type="entry name" value="Pkinase"/>
    <property type="match status" value="1"/>
</dbReference>
<keyword evidence="3 7" id="KW-0418">Kinase</keyword>
<protein>
    <submittedName>
        <fullName evidence="7">Serine/threonine kinase</fullName>
    </submittedName>
</protein>
<dbReference type="PANTHER" id="PTHR11042">
    <property type="entry name" value="EUKARYOTIC TRANSLATION INITIATION FACTOR 2-ALPHA KINASE EIF2-ALPHA KINASE -RELATED"/>
    <property type="match status" value="1"/>
</dbReference>
<dbReference type="PROSITE" id="PS50011">
    <property type="entry name" value="PROTEIN_KINASE_DOM"/>
    <property type="match status" value="1"/>
</dbReference>
<dbReference type="SUPFAM" id="SSF56112">
    <property type="entry name" value="Protein kinase-like (PK-like)"/>
    <property type="match status" value="1"/>
</dbReference>
<dbReference type="GO" id="GO:0005737">
    <property type="term" value="C:cytoplasm"/>
    <property type="evidence" value="ECO:0007669"/>
    <property type="project" value="TreeGrafter"/>
</dbReference>
<sequence length="372" mass="42696">MSHLKKIYMLKRDREEAMFSSPKTPSKKIAYKHMLVSPIPLAPVPIQSVPHVVEGKESSTIGDDSVFSDGFLQTDMDADVECRKDGACNFICKTGEGAFYEVFVNKKGESINDGDEDELVMVSKNRKLCIYDIDYTVVKKSKKRMSGGLDRRNRMKEVEMLRKIKSEYIVKYHDAWENAGHLFIELEYCSIGTLRDYIHEVYFLKKSRFSGEIVKKMVYELASGLNAIHECGIVHLDLKPENVLVKSVLPGEICEGRCRCEFPVDPSVFVFKISDFNISRYEGEDIDDDGDKRYMAPEVLQDVCTKASDVYSLGMIYLEVLAEIILPRSGDSWMRLRRNDFRGIKIDRVCKLMLDMNYKKRLSALEVAEMFL</sequence>
<dbReference type="Gene3D" id="3.30.200.20">
    <property type="entry name" value="Phosphorylase Kinase, domain 1"/>
    <property type="match status" value="1"/>
</dbReference>
<evidence type="ECO:0000256" key="1">
    <source>
        <dbReference type="ARBA" id="ARBA00022679"/>
    </source>
</evidence>
<dbReference type="GO" id="GO:0004672">
    <property type="term" value="F:protein kinase activity"/>
    <property type="evidence" value="ECO:0007669"/>
    <property type="project" value="InterPro"/>
</dbReference>
<dbReference type="GO" id="GO:0005524">
    <property type="term" value="F:ATP binding"/>
    <property type="evidence" value="ECO:0007669"/>
    <property type="project" value="UniProtKB-KW"/>
</dbReference>
<keyword evidence="8" id="KW-1185">Reference proteome</keyword>
<accession>A0A0B2UDV4</accession>
<dbReference type="InterPro" id="IPR011009">
    <property type="entry name" value="Kinase-like_dom_sf"/>
</dbReference>
<dbReference type="PROSITE" id="PS00108">
    <property type="entry name" value="PROTEIN_KINASE_ST"/>
    <property type="match status" value="1"/>
</dbReference>
<dbReference type="Gene3D" id="1.10.510.10">
    <property type="entry name" value="Transferase(Phosphotransferase) domain 1"/>
    <property type="match status" value="1"/>
</dbReference>
<dbReference type="InterPro" id="IPR008271">
    <property type="entry name" value="Ser/Thr_kinase_AS"/>
</dbReference>